<name>A0A8T2K4H9_9PIPI</name>
<dbReference type="GO" id="GO:0004745">
    <property type="term" value="F:all-trans-retinol dehydrogenase (NAD+) activity"/>
    <property type="evidence" value="ECO:0007669"/>
    <property type="project" value="TreeGrafter"/>
</dbReference>
<dbReference type="PANTHER" id="PTHR43313">
    <property type="entry name" value="SHORT-CHAIN DEHYDROGENASE/REDUCTASE FAMILY 9C"/>
    <property type="match status" value="1"/>
</dbReference>
<dbReference type="InterPro" id="IPR036291">
    <property type="entry name" value="NAD(P)-bd_dom_sf"/>
</dbReference>
<comment type="similarity">
    <text evidence="1 3">Belongs to the short-chain dehydrogenases/reductases (SDR) family.</text>
</comment>
<evidence type="ECO:0000256" key="1">
    <source>
        <dbReference type="ARBA" id="ARBA00006484"/>
    </source>
</evidence>
<dbReference type="FunFam" id="3.40.50.720:FF:000074">
    <property type="entry name" value="Retinol dehydrogenase type 1"/>
    <property type="match status" value="1"/>
</dbReference>
<dbReference type="AlphaFoldDB" id="A0A8T2K4H9"/>
<evidence type="ECO:0000256" key="2">
    <source>
        <dbReference type="ARBA" id="ARBA00023002"/>
    </source>
</evidence>
<protein>
    <recommendedName>
        <fullName evidence="6">Retinol dehydrogenase 5</fullName>
    </recommendedName>
</protein>
<keyword evidence="2" id="KW-0560">Oxidoreductase</keyword>
<dbReference type="PRINTS" id="PR00081">
    <property type="entry name" value="GDHRDH"/>
</dbReference>
<comment type="caution">
    <text evidence="4">The sequence shown here is derived from an EMBL/GenBank/DDBJ whole genome shotgun (WGS) entry which is preliminary data.</text>
</comment>
<proteinExistence type="inferred from homology"/>
<dbReference type="PRINTS" id="PR00080">
    <property type="entry name" value="SDRFAMILY"/>
</dbReference>
<dbReference type="GO" id="GO:0001523">
    <property type="term" value="P:retinoid metabolic process"/>
    <property type="evidence" value="ECO:0007669"/>
    <property type="project" value="TreeGrafter"/>
</dbReference>
<gene>
    <name evidence="4" type="ORF">GDO86_004272</name>
</gene>
<dbReference type="GO" id="GO:0008202">
    <property type="term" value="P:steroid metabolic process"/>
    <property type="evidence" value="ECO:0007669"/>
    <property type="project" value="TreeGrafter"/>
</dbReference>
<dbReference type="InterPro" id="IPR020904">
    <property type="entry name" value="Sc_DH/Rdtase_CS"/>
</dbReference>
<keyword evidence="5" id="KW-1185">Reference proteome</keyword>
<dbReference type="EMBL" id="JAACNH010000002">
    <property type="protein sequence ID" value="KAG8452405.1"/>
    <property type="molecule type" value="Genomic_DNA"/>
</dbReference>
<evidence type="ECO:0000256" key="3">
    <source>
        <dbReference type="RuleBase" id="RU000363"/>
    </source>
</evidence>
<dbReference type="SUPFAM" id="SSF51735">
    <property type="entry name" value="NAD(P)-binding Rossmann-fold domains"/>
    <property type="match status" value="1"/>
</dbReference>
<dbReference type="OrthoDB" id="5296at2759"/>
<dbReference type="PANTHER" id="PTHR43313:SF12">
    <property type="entry name" value="RETINOL DEHYDROGENASE 5"/>
    <property type="match status" value="1"/>
</dbReference>
<evidence type="ECO:0008006" key="6">
    <source>
        <dbReference type="Google" id="ProtNLM"/>
    </source>
</evidence>
<accession>A0A8T2K4H9</accession>
<dbReference type="PROSITE" id="PS00061">
    <property type="entry name" value="ADH_SHORT"/>
    <property type="match status" value="1"/>
</dbReference>
<evidence type="ECO:0000313" key="4">
    <source>
        <dbReference type="EMBL" id="KAG8452405.1"/>
    </source>
</evidence>
<evidence type="ECO:0000313" key="5">
    <source>
        <dbReference type="Proteomes" id="UP000812440"/>
    </source>
</evidence>
<sequence>MWCYVVLFAVAWAIGWFLRDRQIISRVSDKHVFITGCDTGFGNLLAKRLSRKGFHVLAGCLTQAGTENLQKDCPVNLKSILLDVTNRESINKAVEWATTEVGDRGLYGLVNNAGVANPIGPTEWMTLQDFKKVMEVNTFGTIAVTLAFLPLVKRAQGRIVNMASVLGRISANGGGYCVSKYAVEAFSDSLRRDMQHFGVRVCIIEPGFFRTAVTDLDSIERSLQKLWDQMPPESKMTYGEEYFQQYLKVQRLIMNFICDPDISKVPMCIEHALQAQYPRTRYSPGWDAKFLWLPVSYMPSFVVDAVLGFVLPKPHYRVH</sequence>
<dbReference type="InterPro" id="IPR002347">
    <property type="entry name" value="SDR_fam"/>
</dbReference>
<reference evidence="4" key="1">
    <citation type="thesis" date="2020" institute="ProQuest LLC" country="789 East Eisenhower Parkway, Ann Arbor, MI, USA">
        <title>Comparative Genomics and Chromosome Evolution.</title>
        <authorList>
            <person name="Mudd A.B."/>
        </authorList>
    </citation>
    <scope>NUCLEOTIDE SEQUENCE</scope>
    <source>
        <strain evidence="4">Female2</strain>
        <tissue evidence="4">Blood</tissue>
    </source>
</reference>
<dbReference type="Proteomes" id="UP000812440">
    <property type="component" value="Chromosome 2"/>
</dbReference>
<organism evidence="4 5">
    <name type="scientific">Hymenochirus boettgeri</name>
    <name type="common">Congo dwarf clawed frog</name>
    <dbReference type="NCBI Taxonomy" id="247094"/>
    <lineage>
        <taxon>Eukaryota</taxon>
        <taxon>Metazoa</taxon>
        <taxon>Chordata</taxon>
        <taxon>Craniata</taxon>
        <taxon>Vertebrata</taxon>
        <taxon>Euteleostomi</taxon>
        <taxon>Amphibia</taxon>
        <taxon>Batrachia</taxon>
        <taxon>Anura</taxon>
        <taxon>Pipoidea</taxon>
        <taxon>Pipidae</taxon>
        <taxon>Pipinae</taxon>
        <taxon>Hymenochirus</taxon>
    </lineage>
</organism>
<dbReference type="Pfam" id="PF00106">
    <property type="entry name" value="adh_short"/>
    <property type="match status" value="1"/>
</dbReference>
<dbReference type="Gene3D" id="3.40.50.720">
    <property type="entry name" value="NAD(P)-binding Rossmann-like Domain"/>
    <property type="match status" value="1"/>
</dbReference>